<keyword evidence="2" id="KW-0812">Transmembrane</keyword>
<evidence type="ECO:0000313" key="4">
    <source>
        <dbReference type="Proteomes" id="UP000676169"/>
    </source>
</evidence>
<protein>
    <recommendedName>
        <fullName evidence="5">PA14 domain-containing protein</fullName>
    </recommendedName>
</protein>
<keyword evidence="2" id="KW-0472">Membrane</keyword>
<feature type="compositionally biased region" description="Gly residues" evidence="1">
    <location>
        <begin position="118"/>
        <end position="153"/>
    </location>
</feature>
<evidence type="ECO:0000256" key="2">
    <source>
        <dbReference type="SAM" id="Phobius"/>
    </source>
</evidence>
<evidence type="ECO:0008006" key="5">
    <source>
        <dbReference type="Google" id="ProtNLM"/>
    </source>
</evidence>
<proteinExistence type="predicted"/>
<dbReference type="EMBL" id="CP073100">
    <property type="protein sequence ID" value="QUE49445.1"/>
    <property type="molecule type" value="Genomic_DNA"/>
</dbReference>
<sequence>MTSDSTTGHPTPQPHGTRQSLWRKLGGGSLSISLIVHAILLCLGVFWIFQIMPEEKTDVDFMPKGGGGGSPGVKEISNKKQRATMSVPNAPRMVAKGATSNFTLPEADPSSAMSSVGAPGGGSLSGGLGGSGSGGGRGDGNGKGFGSGKGPGLGGGAGTMNPFGMLDPNANALVGTFYDLKQNPKGRPSELGEKTNWDQIISGTREVVHHFVSRGWNERTLASTYYQAPQKVYQTKVFIPSMDAGSAPKAFNCNVPGSRWMVVYRGMVRPPHSGKFRFVGAGDDILAVRFNRRNVFDYGYESATGGFQIFSNMANLQEPEKAREFARKERGFSMPLPLQTYGYPGLSSHARQYIKGLGVGETFEARDNTDYPIEILISEVPGGFFFAYLLIEEVGANPAKTPEGLPVLPLFRLDGSEPAAGSAGPPFDKQAAPWRISRGSQVDI</sequence>
<feature type="compositionally biased region" description="Low complexity" evidence="1">
    <location>
        <begin position="1"/>
        <end position="17"/>
    </location>
</feature>
<dbReference type="AlphaFoldDB" id="A0A975G5Z4"/>
<feature type="region of interest" description="Disordered" evidence="1">
    <location>
        <begin position="1"/>
        <end position="20"/>
    </location>
</feature>
<feature type="region of interest" description="Disordered" evidence="1">
    <location>
        <begin position="107"/>
        <end position="153"/>
    </location>
</feature>
<feature type="region of interest" description="Disordered" evidence="1">
    <location>
        <begin position="60"/>
        <end position="79"/>
    </location>
</feature>
<evidence type="ECO:0000313" key="3">
    <source>
        <dbReference type="EMBL" id="QUE49445.1"/>
    </source>
</evidence>
<dbReference type="KEGG" id="lamb:KBB96_11230"/>
<reference evidence="3" key="1">
    <citation type="submission" date="2021-04" db="EMBL/GenBank/DDBJ databases">
        <title>Luteolibacter sp. 32A isolated from the skin of an Anderson's salamander (Ambystoma andersonii).</title>
        <authorList>
            <person name="Spergser J."/>
            <person name="Busse H.-J."/>
        </authorList>
    </citation>
    <scope>NUCLEOTIDE SEQUENCE</scope>
    <source>
        <strain evidence="3">32A</strain>
    </source>
</reference>
<evidence type="ECO:0000256" key="1">
    <source>
        <dbReference type="SAM" id="MobiDB-lite"/>
    </source>
</evidence>
<dbReference type="RefSeq" id="WP_211629523.1">
    <property type="nucleotide sequence ID" value="NZ_CP073100.1"/>
</dbReference>
<feature type="transmembrane region" description="Helical" evidence="2">
    <location>
        <begin position="28"/>
        <end position="49"/>
    </location>
</feature>
<gene>
    <name evidence="3" type="ORF">KBB96_11230</name>
</gene>
<organism evidence="3 4">
    <name type="scientific">Luteolibacter ambystomatis</name>
    <dbReference type="NCBI Taxonomy" id="2824561"/>
    <lineage>
        <taxon>Bacteria</taxon>
        <taxon>Pseudomonadati</taxon>
        <taxon>Verrucomicrobiota</taxon>
        <taxon>Verrucomicrobiia</taxon>
        <taxon>Verrucomicrobiales</taxon>
        <taxon>Verrucomicrobiaceae</taxon>
        <taxon>Luteolibacter</taxon>
    </lineage>
</organism>
<keyword evidence="2" id="KW-1133">Transmembrane helix</keyword>
<name>A0A975G5Z4_9BACT</name>
<accession>A0A975G5Z4</accession>
<keyword evidence="4" id="KW-1185">Reference proteome</keyword>
<dbReference type="Proteomes" id="UP000676169">
    <property type="component" value="Chromosome"/>
</dbReference>